<organism evidence="1 2">
    <name type="scientific">Trichinella spiralis</name>
    <name type="common">Trichina worm</name>
    <dbReference type="NCBI Taxonomy" id="6334"/>
    <lineage>
        <taxon>Eukaryota</taxon>
        <taxon>Metazoa</taxon>
        <taxon>Ecdysozoa</taxon>
        <taxon>Nematoda</taxon>
        <taxon>Enoplea</taxon>
        <taxon>Dorylaimia</taxon>
        <taxon>Trichinellida</taxon>
        <taxon>Trichinellidae</taxon>
        <taxon>Trichinella</taxon>
    </lineage>
</organism>
<dbReference type="EMBL" id="JBEUSY010000518">
    <property type="protein sequence ID" value="KAL1228178.1"/>
    <property type="molecule type" value="Genomic_DNA"/>
</dbReference>
<gene>
    <name evidence="1" type="ORF">TSPI_04647</name>
</gene>
<protein>
    <submittedName>
        <fullName evidence="1">SEC14-like protein</fullName>
    </submittedName>
</protein>
<evidence type="ECO:0000313" key="2">
    <source>
        <dbReference type="Proteomes" id="UP001558632"/>
    </source>
</evidence>
<accession>A0ABR3K2C8</accession>
<comment type="caution">
    <text evidence="1">The sequence shown here is derived from an EMBL/GenBank/DDBJ whole genome shotgun (WGS) entry which is preliminary data.</text>
</comment>
<dbReference type="Proteomes" id="UP001558632">
    <property type="component" value="Unassembled WGS sequence"/>
</dbReference>
<keyword evidence="2" id="KW-1185">Reference proteome</keyword>
<evidence type="ECO:0000313" key="1">
    <source>
        <dbReference type="EMBL" id="KAL1228178.1"/>
    </source>
</evidence>
<reference evidence="1 2" key="1">
    <citation type="submission" date="2024-07" db="EMBL/GenBank/DDBJ databases">
        <title>Enhanced genomic and transcriptomic resources for Trichinella pseudospiralis and T. spiralis underpin the discovery of pronounced molecular differences between stages and species.</title>
        <authorList>
            <person name="Pasi K.K."/>
            <person name="La Rosa G."/>
            <person name="Gomez-Morales M.A."/>
            <person name="Tosini F."/>
            <person name="Sumanam S."/>
            <person name="Young N.D."/>
            <person name="Chang B.C."/>
            <person name="Robin G.B."/>
        </authorList>
    </citation>
    <scope>NUCLEOTIDE SEQUENCE [LARGE SCALE GENOMIC DNA]</scope>
    <source>
        <strain evidence="1">ISS534</strain>
    </source>
</reference>
<proteinExistence type="predicted"/>
<name>A0ABR3K2C8_TRISP</name>
<sequence>MRRPSQSGEDHPAVSKWTSVECECCDDTNVEDGYTKTRPRERRRAGQDEVALVNWIYGSIMTSQAIHFLNFNRPWSNLHKFKSLFAVEM</sequence>